<comment type="subcellular location">
    <subcellularLocation>
        <location evidence="1">Cell outer membrane</location>
        <topology evidence="1">Multi-pass membrane protein</topology>
    </subcellularLocation>
</comment>
<dbReference type="Pfam" id="PF07715">
    <property type="entry name" value="Plug"/>
    <property type="match status" value="1"/>
</dbReference>
<dbReference type="InterPro" id="IPR008969">
    <property type="entry name" value="CarboxyPept-like_regulatory"/>
</dbReference>
<reference evidence="3" key="2">
    <citation type="submission" date="2021-04" db="EMBL/GenBank/DDBJ databases">
        <authorList>
            <person name="Gilroy R."/>
        </authorList>
    </citation>
    <scope>NUCLEOTIDE SEQUENCE</scope>
    <source>
        <strain evidence="3">ChiHjej12B11-16260</strain>
    </source>
</reference>
<comment type="caution">
    <text evidence="3">The sequence shown here is derived from an EMBL/GenBank/DDBJ whole genome shotgun (WGS) entry which is preliminary data.</text>
</comment>
<dbReference type="SUPFAM" id="SSF56935">
    <property type="entry name" value="Porins"/>
    <property type="match status" value="1"/>
</dbReference>
<feature type="domain" description="TonB-dependent receptor plug" evidence="2">
    <location>
        <begin position="81"/>
        <end position="178"/>
    </location>
</feature>
<dbReference type="InterPro" id="IPR039426">
    <property type="entry name" value="TonB-dep_rcpt-like"/>
</dbReference>
<accession>A0A9D2AQ96</accession>
<dbReference type="Proteomes" id="UP000824246">
    <property type="component" value="Unassembled WGS sequence"/>
</dbReference>
<evidence type="ECO:0000256" key="1">
    <source>
        <dbReference type="PROSITE-ProRule" id="PRU01360"/>
    </source>
</evidence>
<evidence type="ECO:0000313" key="4">
    <source>
        <dbReference type="Proteomes" id="UP000824246"/>
    </source>
</evidence>
<keyword evidence="1" id="KW-0472">Membrane</keyword>
<keyword evidence="3" id="KW-0675">Receptor</keyword>
<proteinExistence type="inferred from homology"/>
<keyword evidence="1" id="KW-0813">Transport</keyword>
<dbReference type="GO" id="GO:0009279">
    <property type="term" value="C:cell outer membrane"/>
    <property type="evidence" value="ECO:0007669"/>
    <property type="project" value="UniProtKB-SubCell"/>
</dbReference>
<dbReference type="Pfam" id="PF13715">
    <property type="entry name" value="CarbopepD_reg_2"/>
    <property type="match status" value="1"/>
</dbReference>
<feature type="non-terminal residue" evidence="3">
    <location>
        <position position="1"/>
    </location>
</feature>
<name>A0A9D2AQ96_9BACT</name>
<sequence>LAIVRIAGTTTGTSTNLEGKYELKVASADTVKVIYSCLGYREEERILRNPSGEVRLEVQLQKKTFSLQDVVVTEFRRQQGTMQTIDPKDFRLVPDASGGSIESMLATFAGVNSSNELSSQYSVRGGNFDENIVYINGVEIYRPLLVRSGQQEGMSVINPDLVASIGFSSGGFSAEYGDKMSSVLDIRYKRPEALEVSLSGSFLGATASVGHSTGKFTQLHGIRYHTNSTLLSSLDVKGEYDPSYFDYQTYMTYQFNPQWEVAFLGNIAINNYRFTPTEQTTSFGTAYDTKSFKVYFDGQEKDIFETYFGSLSLAFNPTKNDQLSLQLSAFRSNEYVSYDISGQYWLDELAGDGAGGTSAEEETPKGDLGVGTYHEHARNRLIATVMSVALKGSHRVGANDIRWGVTYNKEQIYDYLREWEMRDSAGYTLPHVGDDIQMIYNIVSQNELSTNRLSAFLQDTYRLRTSIGRFYFNAGVRASYWDFNNECIVSPRASVTYIPERNDRFTFRLAGGVYYQAPFYKEFRDTIGDGRNNFYVHLNDQIRSQQSIQVVAGGDYTFRALDRPFKVSLEMYYKKLNDLIPYEANNVKLWYSGVNEASGYAAGIDFKLYGEFVPGTDSWLSVSLMKTQEVIDGVKVPLPTDQRYSLGLFFQDYVPKLPMFKISLKAIWADGLTFGSPMEGRTAGYYRAPAYRRVDVGLSYILIGGNEQWSKYGIWRHVKGATIGLDVFNIFDFANVNSYTWVTDVNSVQYAVPNYLTRRQINLRLAVQF</sequence>
<gene>
    <name evidence="3" type="ORF">H9982_02575</name>
</gene>
<dbReference type="PROSITE" id="PS52016">
    <property type="entry name" value="TONB_DEPENDENT_REC_3"/>
    <property type="match status" value="1"/>
</dbReference>
<dbReference type="Gene3D" id="2.170.130.10">
    <property type="entry name" value="TonB-dependent receptor, plug domain"/>
    <property type="match status" value="1"/>
</dbReference>
<dbReference type="AlphaFoldDB" id="A0A9D2AQ96"/>
<evidence type="ECO:0000313" key="3">
    <source>
        <dbReference type="EMBL" id="HIX45086.1"/>
    </source>
</evidence>
<reference evidence="3" key="1">
    <citation type="journal article" date="2021" name="PeerJ">
        <title>Extensive microbial diversity within the chicken gut microbiome revealed by metagenomics and culture.</title>
        <authorList>
            <person name="Gilroy R."/>
            <person name="Ravi A."/>
            <person name="Getino M."/>
            <person name="Pursley I."/>
            <person name="Horton D.L."/>
            <person name="Alikhan N.F."/>
            <person name="Baker D."/>
            <person name="Gharbi K."/>
            <person name="Hall N."/>
            <person name="Watson M."/>
            <person name="Adriaenssens E.M."/>
            <person name="Foster-Nyarko E."/>
            <person name="Jarju S."/>
            <person name="Secka A."/>
            <person name="Antonio M."/>
            <person name="Oren A."/>
            <person name="Chaudhuri R.R."/>
            <person name="La Ragione R."/>
            <person name="Hildebrand F."/>
            <person name="Pallen M.J."/>
        </authorList>
    </citation>
    <scope>NUCLEOTIDE SEQUENCE</scope>
    <source>
        <strain evidence="3">ChiHjej12B11-16260</strain>
    </source>
</reference>
<organism evidence="3 4">
    <name type="scientific">Candidatus Barnesiella excrementipullorum</name>
    <dbReference type="NCBI Taxonomy" id="2838479"/>
    <lineage>
        <taxon>Bacteria</taxon>
        <taxon>Pseudomonadati</taxon>
        <taxon>Bacteroidota</taxon>
        <taxon>Bacteroidia</taxon>
        <taxon>Bacteroidales</taxon>
        <taxon>Barnesiellaceae</taxon>
        <taxon>Barnesiella</taxon>
    </lineage>
</organism>
<keyword evidence="1" id="KW-1134">Transmembrane beta strand</keyword>
<dbReference type="InterPro" id="IPR037066">
    <property type="entry name" value="Plug_dom_sf"/>
</dbReference>
<dbReference type="EMBL" id="DXFB01000068">
    <property type="protein sequence ID" value="HIX45086.1"/>
    <property type="molecule type" value="Genomic_DNA"/>
</dbReference>
<keyword evidence="1" id="KW-0812">Transmembrane</keyword>
<protein>
    <submittedName>
        <fullName evidence="3">TonB-dependent receptor</fullName>
    </submittedName>
</protein>
<dbReference type="SUPFAM" id="SSF49464">
    <property type="entry name" value="Carboxypeptidase regulatory domain-like"/>
    <property type="match status" value="1"/>
</dbReference>
<evidence type="ECO:0000259" key="2">
    <source>
        <dbReference type="Pfam" id="PF07715"/>
    </source>
</evidence>
<dbReference type="InterPro" id="IPR012910">
    <property type="entry name" value="Plug_dom"/>
</dbReference>
<keyword evidence="1" id="KW-0998">Cell outer membrane</keyword>
<comment type="similarity">
    <text evidence="1">Belongs to the TonB-dependent receptor family.</text>
</comment>